<dbReference type="Gene3D" id="1.25.40.20">
    <property type="entry name" value="Ankyrin repeat-containing domain"/>
    <property type="match status" value="4"/>
</dbReference>
<reference evidence="5 6" key="1">
    <citation type="submission" date="2015-08" db="EMBL/GenBank/DDBJ databases">
        <title>Genome sequencing of Penicillium nordicum.</title>
        <authorList>
            <person name="Nguyen H.D."/>
            <person name="Seifert K.A."/>
        </authorList>
    </citation>
    <scope>NUCLEOTIDE SEQUENCE [LARGE SCALE GENOMIC DNA]</scope>
    <source>
        <strain evidence="5 6">DAOMC 185683</strain>
    </source>
</reference>
<dbReference type="Gene3D" id="3.40.50.1580">
    <property type="entry name" value="Nucleoside phosphorylase domain"/>
    <property type="match status" value="1"/>
</dbReference>
<dbReference type="InterPro" id="IPR056884">
    <property type="entry name" value="NPHP3-like_N"/>
</dbReference>
<protein>
    <submittedName>
        <fullName evidence="5">Uncharacterized protein</fullName>
    </submittedName>
</protein>
<dbReference type="Pfam" id="PF12796">
    <property type="entry name" value="Ank_2"/>
    <property type="match status" value="3"/>
</dbReference>
<dbReference type="Proteomes" id="UP000037696">
    <property type="component" value="Unassembled WGS sequence"/>
</dbReference>
<proteinExistence type="predicted"/>
<feature type="repeat" description="ANK" evidence="2">
    <location>
        <begin position="1215"/>
        <end position="1236"/>
    </location>
</feature>
<dbReference type="SMART" id="SM00248">
    <property type="entry name" value="ANK"/>
    <property type="match status" value="11"/>
</dbReference>
<evidence type="ECO:0000256" key="2">
    <source>
        <dbReference type="PROSITE-ProRule" id="PRU00023"/>
    </source>
</evidence>
<dbReference type="Pfam" id="PF00023">
    <property type="entry name" value="Ank"/>
    <property type="match status" value="1"/>
</dbReference>
<feature type="domain" description="Nephrocystin 3-like N-terminal" evidence="4">
    <location>
        <begin position="398"/>
        <end position="570"/>
    </location>
</feature>
<dbReference type="SUPFAM" id="SSF53167">
    <property type="entry name" value="Purine and uridine phosphorylases"/>
    <property type="match status" value="1"/>
</dbReference>
<dbReference type="PROSITE" id="PS50297">
    <property type="entry name" value="ANK_REP_REGION"/>
    <property type="match status" value="6"/>
</dbReference>
<evidence type="ECO:0000259" key="4">
    <source>
        <dbReference type="Pfam" id="PF24883"/>
    </source>
</evidence>
<dbReference type="STRING" id="229535.A0A0M8P2A5"/>
<keyword evidence="1" id="KW-0677">Repeat</keyword>
<name>A0A0M8P2A5_9EURO</name>
<dbReference type="PANTHER" id="PTHR46082">
    <property type="entry name" value="ATP/GTP-BINDING PROTEIN-RELATED"/>
    <property type="match status" value="1"/>
</dbReference>
<feature type="repeat" description="ANK" evidence="2">
    <location>
        <begin position="1181"/>
        <end position="1214"/>
    </location>
</feature>
<dbReference type="InterPro" id="IPR035994">
    <property type="entry name" value="Nucleoside_phosphorylase_sf"/>
</dbReference>
<dbReference type="EMBL" id="LHQQ01000069">
    <property type="protein sequence ID" value="KOS43996.1"/>
    <property type="molecule type" value="Genomic_DNA"/>
</dbReference>
<organism evidence="5 6">
    <name type="scientific">Penicillium nordicum</name>
    <dbReference type="NCBI Taxonomy" id="229535"/>
    <lineage>
        <taxon>Eukaryota</taxon>
        <taxon>Fungi</taxon>
        <taxon>Dikarya</taxon>
        <taxon>Ascomycota</taxon>
        <taxon>Pezizomycotina</taxon>
        <taxon>Eurotiomycetes</taxon>
        <taxon>Eurotiomycetidae</taxon>
        <taxon>Eurotiales</taxon>
        <taxon>Aspergillaceae</taxon>
        <taxon>Penicillium</taxon>
    </lineage>
</organism>
<feature type="repeat" description="ANK" evidence="2">
    <location>
        <begin position="1112"/>
        <end position="1134"/>
    </location>
</feature>
<evidence type="ECO:0000313" key="6">
    <source>
        <dbReference type="Proteomes" id="UP000037696"/>
    </source>
</evidence>
<accession>A0A0M8P2A5</accession>
<dbReference type="Gene3D" id="3.40.50.300">
    <property type="entry name" value="P-loop containing nucleotide triphosphate hydrolases"/>
    <property type="match status" value="1"/>
</dbReference>
<evidence type="ECO:0000256" key="1">
    <source>
        <dbReference type="ARBA" id="ARBA00022737"/>
    </source>
</evidence>
<dbReference type="GO" id="GO:0009116">
    <property type="term" value="P:nucleoside metabolic process"/>
    <property type="evidence" value="ECO:0007669"/>
    <property type="project" value="InterPro"/>
</dbReference>
<evidence type="ECO:0000313" key="5">
    <source>
        <dbReference type="EMBL" id="KOS43996.1"/>
    </source>
</evidence>
<sequence>MNGNTREFSHADYTVGWICALPQTELVAAGAMLDDEHPVLHAADPNDINSYLLGRVGDHNVVIACLPVEQTGKVPAATVAKDMVRSFPAIRFGLMVGIGGGVPYYRGQNDVDVDESGDSEDDDPDEIQDIRLGDVVISKHSKSSEAVIQYDFGRSIQNQEFIRAGGQLNKPPGIVLNAVSMLQGQHERKGHKICELLSKMLVDNPRMEKKFKHPGSAKDQLFKSEIAHVAGKKCESCRGPGDMNLVKRKQRSSDEPQIHYGTIGSADQVMKDALLRDKWSQRDKIKCFEMEAAGLMDTLPCLVIRGICDYADSHKNKIWQPYAATVAAAYAKELLLGIPGQGVLLLPPVEKLMTKVLRQLEQLESWQKSDKETECLQAFRTTNYEYQKDFNPDKEDRTCNWCLQSPIFRNWQENDSSCLLWTTADPGCGKSVLSKDLVDNRLFGLESSDTTICYFFFKDTSPETRSPANAVAALLHQVLKSKCGRKAMRHALPAYLENANKVCQSLDTMWKILRDISQDPECGRIIFVLDALDECEMKDQKDLIKRLKGLERYKESRPSTHHLKILVTSRPYLNIENEFRELIEDIPGIRLPSEKLSTQLQSEMNHVVHARMSKLGPRIVRETTREELLSGILATENRTYLWLDLIFKIIEEMPRIDRQAVKRLLENLPTTVDGVYNSILRKATDQAQAKKLLQIIVAATRPLSLNEVGVALAITEETKCYEDLELQRGEQLEIAVRNTCGLFVHIVDETVFLIHQSAKDFLVSLSDEVSPIESSWKYSISVPESALLLTSICIRFLYLKELGKKQAPPIRDAEDLCSSYDFLEYSANNWAAHFGRMTIQYRHELFPTAIELCSVEKYQYMDWEIAVDEIGRSVNPSPLHIASYLGLDMVVQTLLARPDVDVNSTTSGTETPLSLAIRRDHEGIVKLLLEAPDIDLNLGDSDGNTPLSLAILLGREGIVKLLLDTPNIDPNLGSDSSSPLSLAMRLGYKGIMKLLLDAPDIDPNLRDGDGDTPLTLAIRRDHEGIVKLLLEAPDIDLNLGDSDGNTPLSLAIYRGHEGIVKLLLEAPGIDPNLRDSDGDGDIPLSIAATDHEGIVKLLLATPSIDPNLGDSDGNTPLSLAIYAGCEGIVKLLLEAPGINPNLRDSDGDGDTPLSIAATHHEGIVKLLLATPSIDPNLGDSDGNTPLSLAIYRGHEGIVKLLLEASGIDPNLRDSDGDTPLSRAIRQGHEGIVKLLLAAPGIDLSLIEEVGLLAEARRTHVG</sequence>
<keyword evidence="6" id="KW-1185">Reference proteome</keyword>
<dbReference type="InterPro" id="IPR027417">
    <property type="entry name" value="P-loop_NTPase"/>
</dbReference>
<dbReference type="GO" id="GO:0003824">
    <property type="term" value="F:catalytic activity"/>
    <property type="evidence" value="ECO:0007669"/>
    <property type="project" value="InterPro"/>
</dbReference>
<feature type="repeat" description="ANK" evidence="2">
    <location>
        <begin position="1043"/>
        <end position="1065"/>
    </location>
</feature>
<dbReference type="Pfam" id="PF24883">
    <property type="entry name" value="NPHP3_N"/>
    <property type="match status" value="1"/>
</dbReference>
<dbReference type="InterPro" id="IPR002110">
    <property type="entry name" value="Ankyrin_rpt"/>
</dbReference>
<feature type="domain" description="GPI inositol-deacylase winged helix" evidence="3">
    <location>
        <begin position="681"/>
        <end position="764"/>
    </location>
</feature>
<dbReference type="InterPro" id="IPR053137">
    <property type="entry name" value="NLR-like"/>
</dbReference>
<dbReference type="Pfam" id="PF22939">
    <property type="entry name" value="WHD_GPIID"/>
    <property type="match status" value="1"/>
</dbReference>
<dbReference type="SUPFAM" id="SSF48403">
    <property type="entry name" value="Ankyrin repeat"/>
    <property type="match status" value="1"/>
</dbReference>
<dbReference type="PROSITE" id="PS50088">
    <property type="entry name" value="ANK_REPEAT"/>
    <property type="match status" value="6"/>
</dbReference>
<dbReference type="InterPro" id="IPR036770">
    <property type="entry name" value="Ankyrin_rpt-contain_sf"/>
</dbReference>
<comment type="caution">
    <text evidence="5">The sequence shown here is derived from an EMBL/GenBank/DDBJ whole genome shotgun (WGS) entry which is preliminary data.</text>
</comment>
<dbReference type="OrthoDB" id="1577640at2759"/>
<dbReference type="PANTHER" id="PTHR46082:SF11">
    <property type="entry name" value="AAA+ ATPASE DOMAIN-CONTAINING PROTEIN-RELATED"/>
    <property type="match status" value="1"/>
</dbReference>
<dbReference type="InterPro" id="IPR054471">
    <property type="entry name" value="GPIID_WHD"/>
</dbReference>
<gene>
    <name evidence="5" type="ORF">ACN38_g5078</name>
</gene>
<keyword evidence="2" id="KW-0040">ANK repeat</keyword>
<evidence type="ECO:0000259" key="3">
    <source>
        <dbReference type="Pfam" id="PF22939"/>
    </source>
</evidence>
<feature type="repeat" description="ANK" evidence="2">
    <location>
        <begin position="1009"/>
        <end position="1031"/>
    </location>
</feature>
<dbReference type="AlphaFoldDB" id="A0A0M8P2A5"/>
<feature type="repeat" description="ANK" evidence="2">
    <location>
        <begin position="942"/>
        <end position="964"/>
    </location>
</feature>